<feature type="compositionally biased region" description="Low complexity" evidence="1">
    <location>
        <begin position="54"/>
        <end position="64"/>
    </location>
</feature>
<dbReference type="Proteomes" id="UP001144036">
    <property type="component" value="Unassembled WGS sequence"/>
</dbReference>
<dbReference type="InterPro" id="IPR035940">
    <property type="entry name" value="CAP_sf"/>
</dbReference>
<comment type="caution">
    <text evidence="3">The sequence shown here is derived from an EMBL/GenBank/DDBJ whole genome shotgun (WGS) entry which is preliminary data.</text>
</comment>
<dbReference type="SUPFAM" id="SSF55797">
    <property type="entry name" value="PR-1-like"/>
    <property type="match status" value="1"/>
</dbReference>
<evidence type="ECO:0000256" key="1">
    <source>
        <dbReference type="SAM" id="MobiDB-lite"/>
    </source>
</evidence>
<feature type="domain" description="SCP" evidence="2">
    <location>
        <begin position="135"/>
        <end position="214"/>
    </location>
</feature>
<organism evidence="3 4">
    <name type="scientific">Nonomuraea corallina</name>
    <dbReference type="NCBI Taxonomy" id="2989783"/>
    <lineage>
        <taxon>Bacteria</taxon>
        <taxon>Bacillati</taxon>
        <taxon>Actinomycetota</taxon>
        <taxon>Actinomycetes</taxon>
        <taxon>Streptosporangiales</taxon>
        <taxon>Streptosporangiaceae</taxon>
        <taxon>Nonomuraea</taxon>
    </lineage>
</organism>
<evidence type="ECO:0000259" key="2">
    <source>
        <dbReference type="Pfam" id="PF00188"/>
    </source>
</evidence>
<dbReference type="InterPro" id="IPR014044">
    <property type="entry name" value="CAP_dom"/>
</dbReference>
<keyword evidence="4" id="KW-1185">Reference proteome</keyword>
<protein>
    <submittedName>
        <fullName evidence="3">CAP domain-containing protein</fullName>
    </submittedName>
</protein>
<sequence length="215" mass="23398">MWQSSHTRHTQRTVRRRTNLGAVGLLAAALFTGVLLGRMSGDSIPDDHIFLNETTPPTTAQATPRPTPPKAQPQAERVPRQATTTMPRAQAETDVRPTKSPTGEIPGFTDDDPVRVLGDDQSIRSMPGMAADVVRLTNAARARKGCRPLTSDPRLTRAARTHSMEMARSGQFTHESPDGSSPWDRMERAGYRNGTAENIGVGYSSAEEAVRGWLA</sequence>
<feature type="non-terminal residue" evidence="3">
    <location>
        <position position="215"/>
    </location>
</feature>
<gene>
    <name evidence="3" type="ORF">OUY22_03525</name>
</gene>
<dbReference type="RefSeq" id="WP_270153248.1">
    <property type="nucleotide sequence ID" value="NZ_JAPNNL010000008.1"/>
</dbReference>
<dbReference type="Gene3D" id="3.40.33.10">
    <property type="entry name" value="CAP"/>
    <property type="match status" value="1"/>
</dbReference>
<evidence type="ECO:0000313" key="4">
    <source>
        <dbReference type="Proteomes" id="UP001144036"/>
    </source>
</evidence>
<dbReference type="CDD" id="cd05379">
    <property type="entry name" value="CAP_bacterial"/>
    <property type="match status" value="1"/>
</dbReference>
<dbReference type="Pfam" id="PF00188">
    <property type="entry name" value="CAP"/>
    <property type="match status" value="1"/>
</dbReference>
<name>A0ABT4S5J0_9ACTN</name>
<accession>A0ABT4S5J0</accession>
<reference evidence="3" key="1">
    <citation type="submission" date="2022-11" db="EMBL/GenBank/DDBJ databases">
        <title>Nonomuraea corallina sp. nov., a new species of the genus Nonomuraea isolated from sea side sediment in Thai sea.</title>
        <authorList>
            <person name="Ngamcharungchit C."/>
            <person name="Matsumoto A."/>
            <person name="Suriyachadkun C."/>
            <person name="Panbangred W."/>
            <person name="Inahashi Y."/>
            <person name="Intra B."/>
        </authorList>
    </citation>
    <scope>NUCLEOTIDE SEQUENCE</scope>
    <source>
        <strain evidence="3">MCN248</strain>
    </source>
</reference>
<dbReference type="EMBL" id="JAPNNL010000008">
    <property type="protein sequence ID" value="MDA0632473.1"/>
    <property type="molecule type" value="Genomic_DNA"/>
</dbReference>
<proteinExistence type="predicted"/>
<feature type="region of interest" description="Disordered" evidence="1">
    <location>
        <begin position="167"/>
        <end position="189"/>
    </location>
</feature>
<evidence type="ECO:0000313" key="3">
    <source>
        <dbReference type="EMBL" id="MDA0632473.1"/>
    </source>
</evidence>
<dbReference type="PANTHER" id="PTHR31157">
    <property type="entry name" value="SCP DOMAIN-CONTAINING PROTEIN"/>
    <property type="match status" value="1"/>
</dbReference>
<feature type="region of interest" description="Disordered" evidence="1">
    <location>
        <begin position="47"/>
        <end position="114"/>
    </location>
</feature>
<dbReference type="PANTHER" id="PTHR31157:SF1">
    <property type="entry name" value="SCP DOMAIN-CONTAINING PROTEIN"/>
    <property type="match status" value="1"/>
</dbReference>